<evidence type="ECO:0000256" key="2">
    <source>
        <dbReference type="ARBA" id="ARBA00009288"/>
    </source>
</evidence>
<keyword evidence="11" id="KW-1133">Transmembrane helix</keyword>
<evidence type="ECO:0000256" key="7">
    <source>
        <dbReference type="ARBA" id="ARBA00022837"/>
    </source>
</evidence>
<protein>
    <recommendedName>
        <fullName evidence="3">nitrite reductase (cytochrome; ammonia-forming)</fullName>
        <ecNumber evidence="3">1.7.2.2</ecNumber>
    </recommendedName>
</protein>
<evidence type="ECO:0000256" key="3">
    <source>
        <dbReference type="ARBA" id="ARBA00011887"/>
    </source>
</evidence>
<sequence length="421" mass="47186">MKKDSWLFGGVTVLVLGLGLIIGYGFKPSVQPSSVVVKSIPDGSLDPAVWGKYYPDQYASYLTNAEMKQGNSKYGGSHKFDRLERDPMLKILYGGYGFALDYTKPRGHVFSIEDILETERKKPSASCWTCKGPEVPGVIAEMGDSYYTSTFDSLKDKMHYSVSCADCHDPKTMALTITRPAFLEGLEDQGKDPNNLTRQEMRSAVCGQCHVSYYFEPETNKVIFPWENGLKVEQMLKYENDKNFSDWIMPDTQTPMAKVRHPEYEMFSTGVHAANGVACADCHMPYVKQGQSKMSSHHWESPLNTVSQSCQTCHKQSEEFLTDQVIDRQDKVFDTQMIAEKAIVGAIEALTKATNDPKADPKLLEEARQLHRDASFNWDFVASENSMGFHNPTEALRVLGEAINLGHQATQKATQAMSHVQ</sequence>
<keyword evidence="11" id="KW-0812">Transmembrane</keyword>
<evidence type="ECO:0000256" key="6">
    <source>
        <dbReference type="ARBA" id="ARBA00022729"/>
    </source>
</evidence>
<keyword evidence="8" id="KW-0560">Oxidoreductase</keyword>
<keyword evidence="5" id="KW-0479">Metal-binding</keyword>
<dbReference type="PIRSF" id="PIRSF000243">
    <property type="entry name" value="Cyt_c552"/>
    <property type="match status" value="1"/>
</dbReference>
<keyword evidence="4" id="KW-0349">Heme</keyword>
<dbReference type="Gene3D" id="1.10.1130.10">
    <property type="entry name" value="Flavocytochrome C3, Chain A"/>
    <property type="match status" value="1"/>
</dbReference>
<keyword evidence="11" id="KW-0472">Membrane</keyword>
<name>A0ABT8QTY3_9FIRM</name>
<evidence type="ECO:0000313" key="12">
    <source>
        <dbReference type="EMBL" id="MDO0823351.1"/>
    </source>
</evidence>
<keyword evidence="9" id="KW-0408">Iron</keyword>
<dbReference type="Proteomes" id="UP001176021">
    <property type="component" value="Unassembled WGS sequence"/>
</dbReference>
<dbReference type="SUPFAM" id="SSF48695">
    <property type="entry name" value="Multiheme cytochromes"/>
    <property type="match status" value="1"/>
</dbReference>
<comment type="caution">
    <text evidence="12">The sequence shown here is derived from an EMBL/GenBank/DDBJ whole genome shotgun (WGS) entry which is preliminary data.</text>
</comment>
<keyword evidence="6" id="KW-0732">Signal</keyword>
<evidence type="ECO:0000256" key="4">
    <source>
        <dbReference type="ARBA" id="ARBA00022617"/>
    </source>
</evidence>
<dbReference type="EC" id="1.7.2.2" evidence="3"/>
<evidence type="ECO:0000256" key="9">
    <source>
        <dbReference type="ARBA" id="ARBA00023004"/>
    </source>
</evidence>
<dbReference type="RefSeq" id="WP_302048756.1">
    <property type="nucleotide sequence ID" value="NZ_JAMJEV010000008.1"/>
</dbReference>
<dbReference type="PANTHER" id="PTHR30633">
    <property type="entry name" value="CYTOCHROME C-552 RESPIRATORY NITRITE REDUCTASE"/>
    <property type="match status" value="1"/>
</dbReference>
<dbReference type="InterPro" id="IPR036280">
    <property type="entry name" value="Multihaem_cyt_sf"/>
</dbReference>
<evidence type="ECO:0000256" key="10">
    <source>
        <dbReference type="ARBA" id="ARBA00049131"/>
    </source>
</evidence>
<accession>A0ABT8QTY3</accession>
<dbReference type="Gene3D" id="1.20.140.10">
    <property type="entry name" value="Butyryl-CoA Dehydrogenase, subunit A, domain 3"/>
    <property type="match status" value="1"/>
</dbReference>
<dbReference type="EMBL" id="JAMJEV010000008">
    <property type="protein sequence ID" value="MDO0823351.1"/>
    <property type="molecule type" value="Genomic_DNA"/>
</dbReference>
<keyword evidence="13" id="KW-1185">Reference proteome</keyword>
<proteinExistence type="inferred from homology"/>
<evidence type="ECO:0000256" key="11">
    <source>
        <dbReference type="SAM" id="Phobius"/>
    </source>
</evidence>
<evidence type="ECO:0000256" key="8">
    <source>
        <dbReference type="ARBA" id="ARBA00023002"/>
    </source>
</evidence>
<dbReference type="InterPro" id="IPR003321">
    <property type="entry name" value="Cyt_c552"/>
</dbReference>
<dbReference type="PANTHER" id="PTHR30633:SF0">
    <property type="entry name" value="CYTOCHROME C-552"/>
    <property type="match status" value="1"/>
</dbReference>
<comment type="subcellular location">
    <subcellularLocation>
        <location evidence="1">Cell envelope</location>
    </subcellularLocation>
</comment>
<comment type="catalytic activity">
    <reaction evidence="10">
        <text>6 Fe(III)-[cytochrome c] + NH4(+) + 2 H2O = 6 Fe(II)-[cytochrome c] + nitrite + 8 H(+)</text>
        <dbReference type="Rhea" id="RHEA:13089"/>
        <dbReference type="Rhea" id="RHEA-COMP:10350"/>
        <dbReference type="Rhea" id="RHEA-COMP:14399"/>
        <dbReference type="ChEBI" id="CHEBI:15377"/>
        <dbReference type="ChEBI" id="CHEBI:15378"/>
        <dbReference type="ChEBI" id="CHEBI:16301"/>
        <dbReference type="ChEBI" id="CHEBI:28938"/>
        <dbReference type="ChEBI" id="CHEBI:29033"/>
        <dbReference type="ChEBI" id="CHEBI:29034"/>
        <dbReference type="EC" id="1.7.2.2"/>
    </reaction>
</comment>
<evidence type="ECO:0000256" key="1">
    <source>
        <dbReference type="ARBA" id="ARBA00004196"/>
    </source>
</evidence>
<evidence type="ECO:0000256" key="5">
    <source>
        <dbReference type="ARBA" id="ARBA00022723"/>
    </source>
</evidence>
<reference evidence="12" key="1">
    <citation type="submission" date="2022-05" db="EMBL/GenBank/DDBJ databases">
        <title>Expanded diversity of anoxic marine methylotrophy in a Black Sea sulfate reducing microorganism.</title>
        <authorList>
            <person name="Fischer P.Q."/>
            <person name="Stams A.J.M."/>
            <person name="Villanueva L."/>
            <person name="Sousa D.Z."/>
        </authorList>
    </citation>
    <scope>NUCLEOTIDE SEQUENCE</scope>
    <source>
        <strain evidence="12">P130</strain>
    </source>
</reference>
<dbReference type="CDD" id="cd00548">
    <property type="entry name" value="NrfA-like"/>
    <property type="match status" value="1"/>
</dbReference>
<organism evidence="12 13">
    <name type="scientific">Desulfosporosinus nitroreducens</name>
    <dbReference type="NCBI Taxonomy" id="2018668"/>
    <lineage>
        <taxon>Bacteria</taxon>
        <taxon>Bacillati</taxon>
        <taxon>Bacillota</taxon>
        <taxon>Clostridia</taxon>
        <taxon>Eubacteriales</taxon>
        <taxon>Desulfitobacteriaceae</taxon>
        <taxon>Desulfosporosinus</taxon>
    </lineage>
</organism>
<gene>
    <name evidence="12" type="ORF">M8H41_10855</name>
</gene>
<keyword evidence="7" id="KW-0106">Calcium</keyword>
<feature type="transmembrane region" description="Helical" evidence="11">
    <location>
        <begin position="7"/>
        <end position="26"/>
    </location>
</feature>
<dbReference type="Pfam" id="PF02335">
    <property type="entry name" value="Cytochrom_C552"/>
    <property type="match status" value="1"/>
</dbReference>
<evidence type="ECO:0000313" key="13">
    <source>
        <dbReference type="Proteomes" id="UP001176021"/>
    </source>
</evidence>
<comment type="similarity">
    <text evidence="2">Belongs to the cytochrome c-552 family.</text>
</comment>